<evidence type="ECO:0000256" key="3">
    <source>
        <dbReference type="PROSITE-ProRule" id="PRU00169"/>
    </source>
</evidence>
<organism evidence="5 6">
    <name type="scientific">Acrasis kona</name>
    <dbReference type="NCBI Taxonomy" id="1008807"/>
    <lineage>
        <taxon>Eukaryota</taxon>
        <taxon>Discoba</taxon>
        <taxon>Heterolobosea</taxon>
        <taxon>Tetramitia</taxon>
        <taxon>Eutetramitia</taxon>
        <taxon>Acrasidae</taxon>
        <taxon>Acrasis</taxon>
    </lineage>
</organism>
<dbReference type="InterPro" id="IPR011006">
    <property type="entry name" value="CheY-like_superfamily"/>
</dbReference>
<dbReference type="EMBL" id="JAOPGA020001623">
    <property type="protein sequence ID" value="KAL0489955.1"/>
    <property type="molecule type" value="Genomic_DNA"/>
</dbReference>
<dbReference type="Gene3D" id="3.40.50.2300">
    <property type="match status" value="1"/>
</dbReference>
<dbReference type="SUPFAM" id="SSF52172">
    <property type="entry name" value="CheY-like"/>
    <property type="match status" value="1"/>
</dbReference>
<keyword evidence="2" id="KW-0902">Two-component regulatory system</keyword>
<dbReference type="PROSITE" id="PS50110">
    <property type="entry name" value="RESPONSE_REGULATORY"/>
    <property type="match status" value="1"/>
</dbReference>
<feature type="domain" description="Response regulatory" evidence="4">
    <location>
        <begin position="1"/>
        <end position="103"/>
    </location>
</feature>
<keyword evidence="6" id="KW-1185">Reference proteome</keyword>
<comment type="caution">
    <text evidence="5">The sequence shown here is derived from an EMBL/GenBank/DDBJ whole genome shotgun (WGS) entry which is preliminary data.</text>
</comment>
<dbReference type="AlphaFoldDB" id="A0AAW2ZKE2"/>
<dbReference type="InterPro" id="IPR001789">
    <property type="entry name" value="Sig_transdc_resp-reg_receiver"/>
</dbReference>
<dbReference type="GO" id="GO:0000160">
    <property type="term" value="P:phosphorelay signal transduction system"/>
    <property type="evidence" value="ECO:0007669"/>
    <property type="project" value="UniProtKB-KW"/>
</dbReference>
<sequence length="106" mass="11711">MLNSFGCECTVANDGVEALEIFINNIFDLVFMDVAMPRMDGNECTIKIRQLESLRGSEPITIIGLSGNARKEHKDKGLAAGMSRYIIKPIQKNEIMNIVKSVGAKH</sequence>
<evidence type="ECO:0000313" key="5">
    <source>
        <dbReference type="EMBL" id="KAL0489955.1"/>
    </source>
</evidence>
<evidence type="ECO:0000256" key="2">
    <source>
        <dbReference type="ARBA" id="ARBA00023012"/>
    </source>
</evidence>
<evidence type="ECO:0000313" key="6">
    <source>
        <dbReference type="Proteomes" id="UP001431209"/>
    </source>
</evidence>
<gene>
    <name evidence="5" type="ORF">AKO1_009297</name>
</gene>
<dbReference type="Proteomes" id="UP001431209">
    <property type="component" value="Unassembled WGS sequence"/>
</dbReference>
<dbReference type="PANTHER" id="PTHR45339:SF1">
    <property type="entry name" value="HYBRID SIGNAL TRANSDUCTION HISTIDINE KINASE J"/>
    <property type="match status" value="1"/>
</dbReference>
<dbReference type="PANTHER" id="PTHR45339">
    <property type="entry name" value="HYBRID SIGNAL TRANSDUCTION HISTIDINE KINASE J"/>
    <property type="match status" value="1"/>
</dbReference>
<accession>A0AAW2ZKE2</accession>
<dbReference type="SMART" id="SM00448">
    <property type="entry name" value="REC"/>
    <property type="match status" value="1"/>
</dbReference>
<evidence type="ECO:0000259" key="4">
    <source>
        <dbReference type="PROSITE" id="PS50110"/>
    </source>
</evidence>
<reference evidence="5 6" key="1">
    <citation type="submission" date="2024-03" db="EMBL/GenBank/DDBJ databases">
        <title>The Acrasis kona genome and developmental transcriptomes reveal deep origins of eukaryotic multicellular pathways.</title>
        <authorList>
            <person name="Sheikh S."/>
            <person name="Fu C.-J."/>
            <person name="Brown M.W."/>
            <person name="Baldauf S.L."/>
        </authorList>
    </citation>
    <scope>NUCLEOTIDE SEQUENCE [LARGE SCALE GENOMIC DNA]</scope>
    <source>
        <strain evidence="5 6">ATCC MYA-3509</strain>
    </source>
</reference>
<keyword evidence="1 3" id="KW-0597">Phosphoprotein</keyword>
<dbReference type="CDD" id="cd17546">
    <property type="entry name" value="REC_hyHK_CKI1_RcsC-like"/>
    <property type="match status" value="1"/>
</dbReference>
<evidence type="ECO:0000256" key="1">
    <source>
        <dbReference type="ARBA" id="ARBA00022553"/>
    </source>
</evidence>
<name>A0AAW2ZKE2_9EUKA</name>
<protein>
    <recommendedName>
        <fullName evidence="4">Response regulatory domain-containing protein</fullName>
    </recommendedName>
</protein>
<dbReference type="Pfam" id="PF00072">
    <property type="entry name" value="Response_reg"/>
    <property type="match status" value="1"/>
</dbReference>
<proteinExistence type="predicted"/>
<feature type="modified residue" description="4-aspartylphosphate" evidence="3">
    <location>
        <position position="33"/>
    </location>
</feature>